<organism evidence="3 5">
    <name type="scientific">Staphylococcus caeli</name>
    <dbReference type="NCBI Taxonomy" id="2201815"/>
    <lineage>
        <taxon>Bacteria</taxon>
        <taxon>Bacillati</taxon>
        <taxon>Bacillota</taxon>
        <taxon>Bacilli</taxon>
        <taxon>Bacillales</taxon>
        <taxon>Staphylococcaceae</taxon>
        <taxon>Staphylococcus</taxon>
    </lineage>
</organism>
<sequence>MATNNEIEFKQLLTQSQYQAIYKMYFQEMNPFSQTNYYIDTPQFDLKAHQSALRIRVKENEYEMTLKIPAEVGLMEYNFKTNIVPELDKRITRDMLPNEIIEQLTLMKVDISQLVVLGALKTQRMEKVVNGNLLVLDHSHYLDTEDFELEFEVEDYDDGLIQFNNILKKFNMTHEIPDNKVQRFFTRKSKLTSN</sequence>
<accession>A0A1D4ITZ1</accession>
<dbReference type="Proteomes" id="UP000095768">
    <property type="component" value="Unassembled WGS sequence"/>
</dbReference>
<dbReference type="EMBL" id="FMPG01000004">
    <property type="protein sequence ID" value="SCS90099.1"/>
    <property type="molecule type" value="Genomic_DNA"/>
</dbReference>
<dbReference type="InterPro" id="IPR023577">
    <property type="entry name" value="CYTH_domain"/>
</dbReference>
<proteinExistence type="predicted"/>
<feature type="domain" description="CYTH" evidence="1">
    <location>
        <begin position="4"/>
        <end position="191"/>
    </location>
</feature>
<evidence type="ECO:0000313" key="5">
    <source>
        <dbReference type="Proteomes" id="UP000095768"/>
    </source>
</evidence>
<keyword evidence="4" id="KW-1185">Reference proteome</keyword>
<dbReference type="PIRSF" id="PIRSF012526">
    <property type="entry name" value="CYTH_UCP012526"/>
    <property type="match status" value="1"/>
</dbReference>
<reference evidence="2 4" key="2">
    <citation type="submission" date="2016-09" db="EMBL/GenBank/DDBJ databases">
        <authorList>
            <consortium name="Pathogen Informatics"/>
            <person name="Sun Q."/>
            <person name="Inoue M."/>
        </authorList>
    </citation>
    <scope>NUCLEOTIDE SEQUENCE [LARGE SCALE GENOMIC DNA]</scope>
    <source>
        <strain evidence="2 4">82C</strain>
    </source>
</reference>
<dbReference type="SUPFAM" id="SSF55154">
    <property type="entry name" value="CYTH-like phosphatases"/>
    <property type="match status" value="1"/>
</dbReference>
<name>A0A1D4ITZ1_9STAP</name>
<dbReference type="EMBL" id="FMPI01000003">
    <property type="protein sequence ID" value="SCS53100.1"/>
    <property type="molecule type" value="Genomic_DNA"/>
</dbReference>
<reference evidence="3 5" key="1">
    <citation type="submission" date="2016-09" db="EMBL/GenBank/DDBJ databases">
        <authorList>
            <consortium name="Pathogen Informatics"/>
        </authorList>
    </citation>
    <scope>NUCLEOTIDE SEQUENCE [LARGE SCALE GENOMIC DNA]</scope>
    <source>
        <strain evidence="3 5">82B</strain>
    </source>
</reference>
<dbReference type="CDD" id="cd07762">
    <property type="entry name" value="CYTH-like_Pase_1"/>
    <property type="match status" value="1"/>
</dbReference>
<evidence type="ECO:0000259" key="1">
    <source>
        <dbReference type="PROSITE" id="PS51707"/>
    </source>
</evidence>
<evidence type="ECO:0000313" key="2">
    <source>
        <dbReference type="EMBL" id="SCS53100.1"/>
    </source>
</evidence>
<evidence type="ECO:0000313" key="3">
    <source>
        <dbReference type="EMBL" id="SCS90099.1"/>
    </source>
</evidence>
<dbReference type="Gene3D" id="2.40.320.10">
    <property type="entry name" value="Hypothetical Protein Pfu-838710-001"/>
    <property type="match status" value="1"/>
</dbReference>
<dbReference type="RefSeq" id="WP_069994920.1">
    <property type="nucleotide sequence ID" value="NZ_FMPG01000004.1"/>
</dbReference>
<dbReference type="InterPro" id="IPR033469">
    <property type="entry name" value="CYTH-like_dom_sf"/>
</dbReference>
<gene>
    <name evidence="3" type="primary">yjbK</name>
    <name evidence="3" type="ORF">SAMEA2297795_01341</name>
    <name evidence="2" type="ORF">SAMEA2297796_00678</name>
</gene>
<dbReference type="Pfam" id="PF01928">
    <property type="entry name" value="CYTH"/>
    <property type="match status" value="1"/>
</dbReference>
<protein>
    <submittedName>
        <fullName evidence="3">Adenylate cyclase family protein</fullName>
    </submittedName>
</protein>
<dbReference type="OrthoDB" id="384378at2"/>
<dbReference type="InterPro" id="IPR009195">
    <property type="entry name" value="Uncharacterised_YjbK"/>
</dbReference>
<dbReference type="AlphaFoldDB" id="A0A1D4ITZ1"/>
<dbReference type="SMART" id="SM01118">
    <property type="entry name" value="CYTH"/>
    <property type="match status" value="1"/>
</dbReference>
<dbReference type="PROSITE" id="PS51707">
    <property type="entry name" value="CYTH"/>
    <property type="match status" value="1"/>
</dbReference>
<evidence type="ECO:0000313" key="4">
    <source>
        <dbReference type="Proteomes" id="UP000095412"/>
    </source>
</evidence>
<dbReference type="Proteomes" id="UP000095412">
    <property type="component" value="Unassembled WGS sequence"/>
</dbReference>